<accession>A0A1Q9CGU9</accession>
<organism evidence="3 4">
    <name type="scientific">Symbiodinium microadriaticum</name>
    <name type="common">Dinoflagellate</name>
    <name type="synonym">Zooxanthella microadriatica</name>
    <dbReference type="NCBI Taxonomy" id="2951"/>
    <lineage>
        <taxon>Eukaryota</taxon>
        <taxon>Sar</taxon>
        <taxon>Alveolata</taxon>
        <taxon>Dinophyceae</taxon>
        <taxon>Suessiales</taxon>
        <taxon>Symbiodiniaceae</taxon>
        <taxon>Symbiodinium</taxon>
    </lineage>
</organism>
<evidence type="ECO:0000256" key="1">
    <source>
        <dbReference type="SAM" id="MobiDB-lite"/>
    </source>
</evidence>
<dbReference type="Proteomes" id="UP000186817">
    <property type="component" value="Unassembled WGS sequence"/>
</dbReference>
<gene>
    <name evidence="3" type="ORF">AK812_SmicGene37217</name>
</gene>
<dbReference type="OrthoDB" id="420324at2759"/>
<evidence type="ECO:0008006" key="5">
    <source>
        <dbReference type="Google" id="ProtNLM"/>
    </source>
</evidence>
<evidence type="ECO:0000313" key="4">
    <source>
        <dbReference type="Proteomes" id="UP000186817"/>
    </source>
</evidence>
<name>A0A1Q9CGU9_SYMMI</name>
<dbReference type="EMBL" id="LSRX01001219">
    <property type="protein sequence ID" value="OLP82168.1"/>
    <property type="molecule type" value="Genomic_DNA"/>
</dbReference>
<keyword evidence="2" id="KW-1133">Transmembrane helix</keyword>
<sequence>MDGDTGLHQLVVLFLSIRAFMLQIYFNAVSLIFAVFAPAFVSSSSDMLWRAFYGRITMNNFCVFTIIEGFVALLELMRLAASIRVRLNIRRTTNAHKAPLSLSPFFQSLLHILPCAPSLSFADPAAEVRATRVGSSQTNDSEAEVTTKVSTQFNRSQDTQQDKTTNTTIEEKPFIPLRILMMKTFWQELLTRVQRVQSNLQGELGAGLLQKGLITAEGAWTFPQWGVATKSLKATTQTAIPMAEMITLLTEVLDMVQLPDMIHRLTALKPPKTADLSSPTLIVPWKLEVSLRHENHEYGCQHDAAEFYQWQPTSAFESVTTSATIWITGRDTGRYQALLFGDNCAHLCNDGVSARVMEIESSDQNAISGMRDVECTRVATAKDHAYSPIVMPFASTSSDAVLDTREPVQMISKHVNELRQLIRPLQESADTEDVTVDTAVGSSIGDLLVTHFA</sequence>
<feature type="region of interest" description="Disordered" evidence="1">
    <location>
        <begin position="133"/>
        <end position="166"/>
    </location>
</feature>
<feature type="transmembrane region" description="Helical" evidence="2">
    <location>
        <begin position="20"/>
        <end position="41"/>
    </location>
</feature>
<feature type="compositionally biased region" description="Polar residues" evidence="1">
    <location>
        <begin position="147"/>
        <end position="156"/>
    </location>
</feature>
<protein>
    <recommendedName>
        <fullName evidence="5">Transmembrane protein</fullName>
    </recommendedName>
</protein>
<dbReference type="AlphaFoldDB" id="A0A1Q9CGU9"/>
<feature type="compositionally biased region" description="Low complexity" evidence="1">
    <location>
        <begin position="157"/>
        <end position="166"/>
    </location>
</feature>
<keyword evidence="2" id="KW-0812">Transmembrane</keyword>
<proteinExistence type="predicted"/>
<keyword evidence="2" id="KW-0472">Membrane</keyword>
<evidence type="ECO:0000313" key="3">
    <source>
        <dbReference type="EMBL" id="OLP82168.1"/>
    </source>
</evidence>
<comment type="caution">
    <text evidence="3">The sequence shown here is derived from an EMBL/GenBank/DDBJ whole genome shotgun (WGS) entry which is preliminary data.</text>
</comment>
<feature type="transmembrane region" description="Helical" evidence="2">
    <location>
        <begin position="61"/>
        <end position="81"/>
    </location>
</feature>
<evidence type="ECO:0000256" key="2">
    <source>
        <dbReference type="SAM" id="Phobius"/>
    </source>
</evidence>
<reference evidence="3 4" key="1">
    <citation type="submission" date="2016-02" db="EMBL/GenBank/DDBJ databases">
        <title>Genome analysis of coral dinoflagellate symbionts highlights evolutionary adaptations to a symbiotic lifestyle.</title>
        <authorList>
            <person name="Aranda M."/>
            <person name="Li Y."/>
            <person name="Liew Y.J."/>
            <person name="Baumgarten S."/>
            <person name="Simakov O."/>
            <person name="Wilson M."/>
            <person name="Piel J."/>
            <person name="Ashoor H."/>
            <person name="Bougouffa S."/>
            <person name="Bajic V.B."/>
            <person name="Ryu T."/>
            <person name="Ravasi T."/>
            <person name="Bayer T."/>
            <person name="Micklem G."/>
            <person name="Kim H."/>
            <person name="Bhak J."/>
            <person name="Lajeunesse T.C."/>
            <person name="Voolstra C.R."/>
        </authorList>
    </citation>
    <scope>NUCLEOTIDE SEQUENCE [LARGE SCALE GENOMIC DNA]</scope>
    <source>
        <strain evidence="3 4">CCMP2467</strain>
    </source>
</reference>
<keyword evidence="4" id="KW-1185">Reference proteome</keyword>